<reference evidence="1" key="1">
    <citation type="journal article" date="2020" name="Mol. Plant Microbe Interact.">
        <title>Genome Sequence of the Biocontrol Agent Coniothyrium minitans strain Conio (IMI 134523).</title>
        <authorList>
            <person name="Patel D."/>
            <person name="Shittu T.A."/>
            <person name="Baroncelli R."/>
            <person name="Muthumeenakshi S."/>
            <person name="Osborne T.H."/>
            <person name="Janganan T.K."/>
            <person name="Sreenivasaprasad S."/>
        </authorList>
    </citation>
    <scope>NUCLEOTIDE SEQUENCE</scope>
    <source>
        <strain evidence="1">Conio</strain>
    </source>
</reference>
<accession>A0A9P6KQM7</accession>
<evidence type="ECO:0000313" key="2">
    <source>
        <dbReference type="Proteomes" id="UP000756921"/>
    </source>
</evidence>
<gene>
    <name evidence="1" type="ORF">PMIN01_06712</name>
</gene>
<evidence type="ECO:0000313" key="1">
    <source>
        <dbReference type="EMBL" id="KAF9735307.1"/>
    </source>
</evidence>
<keyword evidence="2" id="KW-1185">Reference proteome</keyword>
<comment type="caution">
    <text evidence="1">The sequence shown here is derived from an EMBL/GenBank/DDBJ whole genome shotgun (WGS) entry which is preliminary data.</text>
</comment>
<sequence length="136" mass="15671">MHFICRVRTPTWKPCHATHIRERESMARRHVHAPTQHPLVYLNDVACNALNTMVPDPIVIMRPLLRQFLITSQPRDNCLLHELFTFPSDVLGLLETFASPVNVQFRAAHPHCSQAQTCRGRCVLYTRKTHVSIAHM</sequence>
<dbReference type="AlphaFoldDB" id="A0A9P6KQM7"/>
<name>A0A9P6KQM7_9PLEO</name>
<protein>
    <submittedName>
        <fullName evidence="1">Uncharacterized protein</fullName>
    </submittedName>
</protein>
<organism evidence="1 2">
    <name type="scientific">Paraphaeosphaeria minitans</name>
    <dbReference type="NCBI Taxonomy" id="565426"/>
    <lineage>
        <taxon>Eukaryota</taxon>
        <taxon>Fungi</taxon>
        <taxon>Dikarya</taxon>
        <taxon>Ascomycota</taxon>
        <taxon>Pezizomycotina</taxon>
        <taxon>Dothideomycetes</taxon>
        <taxon>Pleosporomycetidae</taxon>
        <taxon>Pleosporales</taxon>
        <taxon>Massarineae</taxon>
        <taxon>Didymosphaeriaceae</taxon>
        <taxon>Paraphaeosphaeria</taxon>
    </lineage>
</organism>
<dbReference type="Proteomes" id="UP000756921">
    <property type="component" value="Unassembled WGS sequence"/>
</dbReference>
<dbReference type="EMBL" id="WJXW01000006">
    <property type="protein sequence ID" value="KAF9735307.1"/>
    <property type="molecule type" value="Genomic_DNA"/>
</dbReference>
<proteinExistence type="predicted"/>